<organism evidence="2 3">
    <name type="scientific">Sphingobium xenophagum</name>
    <dbReference type="NCBI Taxonomy" id="121428"/>
    <lineage>
        <taxon>Bacteria</taxon>
        <taxon>Pseudomonadati</taxon>
        <taxon>Pseudomonadota</taxon>
        <taxon>Alphaproteobacteria</taxon>
        <taxon>Sphingomonadales</taxon>
        <taxon>Sphingomonadaceae</taxon>
        <taxon>Sphingobium</taxon>
    </lineage>
</organism>
<name>A0ABU1X1U9_SPHXE</name>
<keyword evidence="3" id="KW-1185">Reference proteome</keyword>
<evidence type="ECO:0000313" key="3">
    <source>
        <dbReference type="Proteomes" id="UP001267638"/>
    </source>
</evidence>
<dbReference type="RefSeq" id="WP_310224900.1">
    <property type="nucleotide sequence ID" value="NZ_JAVDWV010000010.1"/>
</dbReference>
<feature type="region of interest" description="Disordered" evidence="1">
    <location>
        <begin position="1"/>
        <end position="32"/>
    </location>
</feature>
<sequence length="176" mass="19476">MADGAGVELRPGRQAVADGTRAQQRRPRKDSWTRAQEVEFLEVLSTTCNVSEAARVAGVRRAGAYERRQRDARFAADWDRAIDIGYAEIEAMLMREVLFGSESEEIVLDGEGAVKSRKVKRGRDLKLALQLLIRHRDKVAAYRAAAGAGRPDSPDAVARLRRAMDEIARKRAATGT</sequence>
<gene>
    <name evidence="2" type="ORF">J2W40_002356</name>
</gene>
<evidence type="ECO:0000256" key="1">
    <source>
        <dbReference type="SAM" id="MobiDB-lite"/>
    </source>
</evidence>
<comment type="caution">
    <text evidence="2">The sequence shown here is derived from an EMBL/GenBank/DDBJ whole genome shotgun (WGS) entry which is preliminary data.</text>
</comment>
<dbReference type="EMBL" id="JAVDWV010000010">
    <property type="protein sequence ID" value="MDR7155524.1"/>
    <property type="molecule type" value="Genomic_DNA"/>
</dbReference>
<accession>A0ABU1X1U9</accession>
<protein>
    <recommendedName>
        <fullName evidence="4">Terminase small subunit</fullName>
    </recommendedName>
</protein>
<reference evidence="2 3" key="1">
    <citation type="submission" date="2023-07" db="EMBL/GenBank/DDBJ databases">
        <title>Sorghum-associated microbial communities from plants grown in Nebraska, USA.</title>
        <authorList>
            <person name="Schachtman D."/>
        </authorList>
    </citation>
    <scope>NUCLEOTIDE SEQUENCE [LARGE SCALE GENOMIC DNA]</scope>
    <source>
        <strain evidence="2 3">4256</strain>
    </source>
</reference>
<dbReference type="Proteomes" id="UP001267638">
    <property type="component" value="Unassembled WGS sequence"/>
</dbReference>
<proteinExistence type="predicted"/>
<evidence type="ECO:0008006" key="4">
    <source>
        <dbReference type="Google" id="ProtNLM"/>
    </source>
</evidence>
<evidence type="ECO:0000313" key="2">
    <source>
        <dbReference type="EMBL" id="MDR7155524.1"/>
    </source>
</evidence>